<feature type="non-terminal residue" evidence="1">
    <location>
        <position position="77"/>
    </location>
</feature>
<evidence type="ECO:0000313" key="2">
    <source>
        <dbReference type="Proteomes" id="UP001328107"/>
    </source>
</evidence>
<protein>
    <submittedName>
        <fullName evidence="1">Uncharacterized protein</fullName>
    </submittedName>
</protein>
<dbReference type="EMBL" id="BTRK01000001">
    <property type="protein sequence ID" value="GMR30585.1"/>
    <property type="molecule type" value="Genomic_DNA"/>
</dbReference>
<comment type="caution">
    <text evidence="1">The sequence shown here is derived from an EMBL/GenBank/DDBJ whole genome shotgun (WGS) entry which is preliminary data.</text>
</comment>
<reference evidence="2" key="1">
    <citation type="submission" date="2022-10" db="EMBL/GenBank/DDBJ databases">
        <title>Genome assembly of Pristionchus species.</title>
        <authorList>
            <person name="Yoshida K."/>
            <person name="Sommer R.J."/>
        </authorList>
    </citation>
    <scope>NUCLEOTIDE SEQUENCE [LARGE SCALE GENOMIC DNA]</scope>
    <source>
        <strain evidence="2">RS5460</strain>
    </source>
</reference>
<name>A0AAN4Z4L0_9BILA</name>
<evidence type="ECO:0000313" key="1">
    <source>
        <dbReference type="EMBL" id="GMR30585.1"/>
    </source>
</evidence>
<feature type="non-terminal residue" evidence="1">
    <location>
        <position position="1"/>
    </location>
</feature>
<keyword evidence="2" id="KW-1185">Reference proteome</keyword>
<dbReference type="AlphaFoldDB" id="A0AAN4Z4L0"/>
<organism evidence="1 2">
    <name type="scientific">Pristionchus mayeri</name>
    <dbReference type="NCBI Taxonomy" id="1317129"/>
    <lineage>
        <taxon>Eukaryota</taxon>
        <taxon>Metazoa</taxon>
        <taxon>Ecdysozoa</taxon>
        <taxon>Nematoda</taxon>
        <taxon>Chromadorea</taxon>
        <taxon>Rhabditida</taxon>
        <taxon>Rhabditina</taxon>
        <taxon>Diplogasteromorpha</taxon>
        <taxon>Diplogasteroidea</taxon>
        <taxon>Neodiplogasteridae</taxon>
        <taxon>Pristionchus</taxon>
    </lineage>
</organism>
<sequence>EVHDGEDLQRITEAHLYMELAINAEGYQDVPLKEPEPIYVNDDAKDSFEMIAILKTEKDPDFNGLDTSNLSASSNVD</sequence>
<gene>
    <name evidence="1" type="ORF">PMAYCL1PPCAC_00780</name>
</gene>
<proteinExistence type="predicted"/>
<accession>A0AAN4Z4L0</accession>
<dbReference type="Proteomes" id="UP001328107">
    <property type="component" value="Unassembled WGS sequence"/>
</dbReference>